<evidence type="ECO:0000313" key="2">
    <source>
        <dbReference type="EMBL" id="ABM11985.1"/>
    </source>
</evidence>
<dbReference type="STRING" id="350058.Mvan_1150"/>
<evidence type="ECO:0000313" key="3">
    <source>
        <dbReference type="Proteomes" id="UP000009159"/>
    </source>
</evidence>
<organism evidence="2 3">
    <name type="scientific">Mycolicibacterium vanbaalenii (strain DSM 7251 / JCM 13017 / BCRC 16820 / KCTC 9966 / NRRL B-24157 / PYR-1)</name>
    <name type="common">Mycobacterium vanbaalenii</name>
    <dbReference type="NCBI Taxonomy" id="350058"/>
    <lineage>
        <taxon>Bacteria</taxon>
        <taxon>Bacillati</taxon>
        <taxon>Actinomycetota</taxon>
        <taxon>Actinomycetes</taxon>
        <taxon>Mycobacteriales</taxon>
        <taxon>Mycobacteriaceae</taxon>
        <taxon>Mycolicibacterium</taxon>
    </lineage>
</organism>
<dbReference type="RefSeq" id="WP_011778419.1">
    <property type="nucleotide sequence ID" value="NC_008726.1"/>
</dbReference>
<proteinExistence type="predicted"/>
<keyword evidence="1" id="KW-1133">Transmembrane helix</keyword>
<keyword evidence="3" id="KW-1185">Reference proteome</keyword>
<keyword evidence="1" id="KW-0812">Transmembrane</keyword>
<protein>
    <submittedName>
        <fullName evidence="2">Uncharacterized protein</fullName>
    </submittedName>
</protein>
<name>A1T485_MYCVP</name>
<gene>
    <name evidence="2" type="ordered locus">Mvan_1150</name>
</gene>
<dbReference type="eggNOG" id="ENOG5032B6B">
    <property type="taxonomic scope" value="Bacteria"/>
</dbReference>
<dbReference type="Proteomes" id="UP000009159">
    <property type="component" value="Chromosome"/>
</dbReference>
<dbReference type="AlphaFoldDB" id="A1T485"/>
<dbReference type="HOGENOM" id="CLU_2356770_0_0_11"/>
<accession>A1T485</accession>
<dbReference type="KEGG" id="mva:Mvan_1150"/>
<feature type="transmembrane region" description="Helical" evidence="1">
    <location>
        <begin position="7"/>
        <end position="28"/>
    </location>
</feature>
<feature type="transmembrane region" description="Helical" evidence="1">
    <location>
        <begin position="67"/>
        <end position="91"/>
    </location>
</feature>
<keyword evidence="1" id="KW-0472">Membrane</keyword>
<dbReference type="EMBL" id="CP000511">
    <property type="protein sequence ID" value="ABM11985.1"/>
    <property type="molecule type" value="Genomic_DNA"/>
</dbReference>
<feature type="transmembrane region" description="Helical" evidence="1">
    <location>
        <begin position="34"/>
        <end position="55"/>
    </location>
</feature>
<evidence type="ECO:0000256" key="1">
    <source>
        <dbReference type="SAM" id="Phobius"/>
    </source>
</evidence>
<reference evidence="2" key="1">
    <citation type="submission" date="2006-12" db="EMBL/GenBank/DDBJ databases">
        <title>Complete sequence of Mycobacterium vanbaalenii PYR-1.</title>
        <authorList>
            <consortium name="US DOE Joint Genome Institute"/>
            <person name="Copeland A."/>
            <person name="Lucas S."/>
            <person name="Lapidus A."/>
            <person name="Barry K."/>
            <person name="Detter J.C."/>
            <person name="Glavina del Rio T."/>
            <person name="Hammon N."/>
            <person name="Israni S."/>
            <person name="Dalin E."/>
            <person name="Tice H."/>
            <person name="Pitluck S."/>
            <person name="Singan V."/>
            <person name="Schmutz J."/>
            <person name="Larimer F."/>
            <person name="Land M."/>
            <person name="Hauser L."/>
            <person name="Kyrpides N."/>
            <person name="Anderson I.J."/>
            <person name="Miller C."/>
            <person name="Richardson P."/>
        </authorList>
    </citation>
    <scope>NUCLEOTIDE SEQUENCE [LARGE SCALE GENOMIC DNA]</scope>
    <source>
        <strain evidence="2">PYR-1</strain>
    </source>
</reference>
<sequence length="97" mass="9725">MTIDWTRAAVIGALTGGAFWAAAVYALITSVGAVVAWVAVGVVAVALLVVGLALFRRSSSPERRCYGAGLVLAPFTGLVPVAVFSAAGLLVHVGASV</sequence>